<proteinExistence type="predicted"/>
<accession>A0AAE0ZS00</accession>
<gene>
    <name evidence="1" type="ORF">RRG08_049451</name>
</gene>
<sequence>MRTALGPEATPPLVGVHNVSFLTQAFRRQTKALIRLLHVPLSPTLSFHSTLFVSSSLHISLHKGLMELRLHPTFPTAPECIPQATFFEPVSSGRTAIRPAPSQKR</sequence>
<name>A0AAE0ZS00_9GAST</name>
<evidence type="ECO:0000313" key="2">
    <source>
        <dbReference type="Proteomes" id="UP001283361"/>
    </source>
</evidence>
<organism evidence="1 2">
    <name type="scientific">Elysia crispata</name>
    <name type="common">lettuce slug</name>
    <dbReference type="NCBI Taxonomy" id="231223"/>
    <lineage>
        <taxon>Eukaryota</taxon>
        <taxon>Metazoa</taxon>
        <taxon>Spiralia</taxon>
        <taxon>Lophotrochozoa</taxon>
        <taxon>Mollusca</taxon>
        <taxon>Gastropoda</taxon>
        <taxon>Heterobranchia</taxon>
        <taxon>Euthyneura</taxon>
        <taxon>Panpulmonata</taxon>
        <taxon>Sacoglossa</taxon>
        <taxon>Placobranchoidea</taxon>
        <taxon>Plakobranchidae</taxon>
        <taxon>Elysia</taxon>
    </lineage>
</organism>
<dbReference type="EMBL" id="JAWDGP010003406">
    <property type="protein sequence ID" value="KAK3774515.1"/>
    <property type="molecule type" value="Genomic_DNA"/>
</dbReference>
<protein>
    <submittedName>
        <fullName evidence="1">Uncharacterized protein</fullName>
    </submittedName>
</protein>
<dbReference type="Proteomes" id="UP001283361">
    <property type="component" value="Unassembled WGS sequence"/>
</dbReference>
<comment type="caution">
    <text evidence="1">The sequence shown here is derived from an EMBL/GenBank/DDBJ whole genome shotgun (WGS) entry which is preliminary data.</text>
</comment>
<evidence type="ECO:0000313" key="1">
    <source>
        <dbReference type="EMBL" id="KAK3774515.1"/>
    </source>
</evidence>
<reference evidence="1" key="1">
    <citation type="journal article" date="2023" name="G3 (Bethesda)">
        <title>A reference genome for the long-term kleptoplast-retaining sea slug Elysia crispata morphotype clarki.</title>
        <authorList>
            <person name="Eastman K.E."/>
            <person name="Pendleton A.L."/>
            <person name="Shaikh M.A."/>
            <person name="Suttiyut T."/>
            <person name="Ogas R."/>
            <person name="Tomko P."/>
            <person name="Gavelis G."/>
            <person name="Widhalm J.R."/>
            <person name="Wisecaver J.H."/>
        </authorList>
    </citation>
    <scope>NUCLEOTIDE SEQUENCE</scope>
    <source>
        <strain evidence="1">ECLA1</strain>
    </source>
</reference>
<dbReference type="AlphaFoldDB" id="A0AAE0ZS00"/>
<keyword evidence="2" id="KW-1185">Reference proteome</keyword>